<dbReference type="Gene3D" id="3.30.470.20">
    <property type="entry name" value="ATP-grasp fold, B domain"/>
    <property type="match status" value="1"/>
</dbReference>
<reference evidence="5" key="1">
    <citation type="submission" date="2022-03" db="EMBL/GenBank/DDBJ databases">
        <authorList>
            <person name="Sayadi A."/>
        </authorList>
    </citation>
    <scope>NUCLEOTIDE SEQUENCE</scope>
</reference>
<keyword evidence="2" id="KW-0472">Membrane</keyword>
<protein>
    <recommendedName>
        <fullName evidence="7">Phosphoenolpyruvate synthase</fullName>
    </recommendedName>
</protein>
<dbReference type="PANTHER" id="PTHR43615:SF1">
    <property type="entry name" value="PPDK_N DOMAIN-CONTAINING PROTEIN"/>
    <property type="match status" value="1"/>
</dbReference>
<dbReference type="Pfam" id="PF00391">
    <property type="entry name" value="PEP-utilizers"/>
    <property type="match status" value="1"/>
</dbReference>
<dbReference type="Gene3D" id="3.50.30.10">
    <property type="entry name" value="Phosphohistidine domain"/>
    <property type="match status" value="1"/>
</dbReference>
<dbReference type="GO" id="GO:0005524">
    <property type="term" value="F:ATP binding"/>
    <property type="evidence" value="ECO:0007669"/>
    <property type="project" value="InterPro"/>
</dbReference>
<dbReference type="Pfam" id="PF01326">
    <property type="entry name" value="PPDK_N"/>
    <property type="match status" value="1"/>
</dbReference>
<dbReference type="SUPFAM" id="SSF52009">
    <property type="entry name" value="Phosphohistidine domain"/>
    <property type="match status" value="1"/>
</dbReference>
<dbReference type="InterPro" id="IPR051549">
    <property type="entry name" value="PEP_Utilizing_Enz"/>
</dbReference>
<dbReference type="InterPro" id="IPR013815">
    <property type="entry name" value="ATP_grasp_subdomain_1"/>
</dbReference>
<proteinExistence type="inferred from homology"/>
<dbReference type="Gene3D" id="3.30.1490.20">
    <property type="entry name" value="ATP-grasp fold, A domain"/>
    <property type="match status" value="1"/>
</dbReference>
<dbReference type="SUPFAM" id="SSF56059">
    <property type="entry name" value="Glutathione synthetase ATP-binding domain-like"/>
    <property type="match status" value="1"/>
</dbReference>
<feature type="domain" description="Pyruvate phosphate dikinase AMP/ATP-binding" evidence="4">
    <location>
        <begin position="432"/>
        <end position="736"/>
    </location>
</feature>
<organism evidence="5 6">
    <name type="scientific">Acanthoscelides obtectus</name>
    <name type="common">Bean weevil</name>
    <name type="synonym">Bruchus obtectus</name>
    <dbReference type="NCBI Taxonomy" id="200917"/>
    <lineage>
        <taxon>Eukaryota</taxon>
        <taxon>Metazoa</taxon>
        <taxon>Ecdysozoa</taxon>
        <taxon>Arthropoda</taxon>
        <taxon>Hexapoda</taxon>
        <taxon>Insecta</taxon>
        <taxon>Pterygota</taxon>
        <taxon>Neoptera</taxon>
        <taxon>Endopterygota</taxon>
        <taxon>Coleoptera</taxon>
        <taxon>Polyphaga</taxon>
        <taxon>Cucujiformia</taxon>
        <taxon>Chrysomeloidea</taxon>
        <taxon>Chrysomelidae</taxon>
        <taxon>Bruchinae</taxon>
        <taxon>Bruchini</taxon>
        <taxon>Acanthoscelides</taxon>
    </lineage>
</organism>
<comment type="similarity">
    <text evidence="1">Belongs to the PEP-utilizing enzyme family.</text>
</comment>
<evidence type="ECO:0000259" key="3">
    <source>
        <dbReference type="Pfam" id="PF00391"/>
    </source>
</evidence>
<evidence type="ECO:0008006" key="7">
    <source>
        <dbReference type="Google" id="ProtNLM"/>
    </source>
</evidence>
<keyword evidence="6" id="KW-1185">Reference proteome</keyword>
<dbReference type="GO" id="GO:0016301">
    <property type="term" value="F:kinase activity"/>
    <property type="evidence" value="ECO:0007669"/>
    <property type="project" value="InterPro"/>
</dbReference>
<evidence type="ECO:0000313" key="6">
    <source>
        <dbReference type="Proteomes" id="UP001152888"/>
    </source>
</evidence>
<evidence type="ECO:0000313" key="5">
    <source>
        <dbReference type="EMBL" id="CAH1955177.1"/>
    </source>
</evidence>
<dbReference type="PANTHER" id="PTHR43615">
    <property type="entry name" value="PHOSPHOENOLPYRUVATE SYNTHASE-RELATED"/>
    <property type="match status" value="1"/>
</dbReference>
<evidence type="ECO:0000256" key="2">
    <source>
        <dbReference type="SAM" id="Phobius"/>
    </source>
</evidence>
<keyword evidence="2" id="KW-0812">Transmembrane</keyword>
<gene>
    <name evidence="5" type="ORF">ACAOBT_LOCUS949</name>
</gene>
<dbReference type="EMBL" id="CAKOFQ010006658">
    <property type="protein sequence ID" value="CAH1955177.1"/>
    <property type="molecule type" value="Genomic_DNA"/>
</dbReference>
<dbReference type="Proteomes" id="UP001152888">
    <property type="component" value="Unassembled WGS sequence"/>
</dbReference>
<keyword evidence="2" id="KW-1133">Transmembrane helix</keyword>
<evidence type="ECO:0000256" key="1">
    <source>
        <dbReference type="ARBA" id="ARBA00007837"/>
    </source>
</evidence>
<accession>A0A9P0JPH4</accession>
<evidence type="ECO:0000259" key="4">
    <source>
        <dbReference type="Pfam" id="PF01326"/>
    </source>
</evidence>
<dbReference type="OrthoDB" id="6123450at2759"/>
<feature type="domain" description="PEP-utilising enzyme mobile" evidence="3">
    <location>
        <begin position="1224"/>
        <end position="1294"/>
    </location>
</feature>
<feature type="transmembrane region" description="Helical" evidence="2">
    <location>
        <begin position="12"/>
        <end position="32"/>
    </location>
</feature>
<dbReference type="InterPro" id="IPR002192">
    <property type="entry name" value="PPDK_AMP/ATP-bd"/>
</dbReference>
<dbReference type="InterPro" id="IPR036637">
    <property type="entry name" value="Phosphohistidine_dom_sf"/>
</dbReference>
<name>A0A9P0JPH4_ACAOB</name>
<dbReference type="InterPro" id="IPR008279">
    <property type="entry name" value="PEP-util_enz_mobile_dom"/>
</dbReference>
<sequence length="1299" mass="146713">MKMLSVMLRTLYYTGYCFALFITPWVLYFVFWKKDVASTRCSEKDIVYPIKYIVAKRKIKYYQKKWHKYINRLGNDVETNILIPHVHHVNMHHFYGADQNGNCLSLKFAIGVDNIVEIFLCIRLENGCTYVFPEKNHIVETNITKQQWKAKGLEIETLEPFRRLRITFNGLLQNASSQQNEHVIFKFIFNSAASPRFIPQDVDASQLASSLAQEYWRDGSWANLLEHQIGFDQFGALKGLVKIGNDSTEYYLNLPCCRKKDFGIGDRFIVNRALKILIVDEYGNLIHLILKSFEEGCSQVNHGTVYTSDYKLLTLKGIDIRLVDIAPDKVFPEMMTVHVQTEKRVFKCIIHLNKKRMTTGAIDRKYGYEIFNVPAECDVNCFQGKGIVEFWYKKKGSTFYIPLPRLHEKEVSPLPNDLIVDMQSDHAKVLSMTGGKGNSLALLTSLNSQMFSVPEGFIVTVNSYKKQLAKYPELRKAISSIDDICCGKSEGVLENVCKRSVELFKSSKLAEEIEEAIKNQLKIYDSDMKSGWAVRSSAIREDSEELSAAGQNETFLGCQTVEQILDSVLACWGSLFTYQSVKYRWQHGLPIQSDMAIVVQKMVPADCAGVLFTCHPTTCNPQEMVVTSNFGLGETVVSGESDPDTFVIRRTWDGKLSISSSSLGLKNIVMKMATDGVKEISDRRAGQFSLSEEQVLLLGEVGIRLEEAFGNPRDIEWAFREGNLYLLQSRPITTLSLWSDYEFDHETDSPILTNTSVLTIANVKEVIPNSMTILTETSVIREVDASIQKFAIDNYDPCSSKGLRPFMHHAMLDVVASIHKNVAKEVHVSSLILDLAIFGHPVLDNKLNHILIKRNGITPIISKVKDFLRVINAVLKNKQILKESVEAAKRISLEELKGPMPIIYNKIKEALKDLEIVALCHSRTSTVSVFYQVVAINVLLERQSELSTDHYADFAAILSSCEDVVSAEIPSYLESISKIVRDHGLAEEFCKLKAYEAIEWLEQNCPEANKVLLEFLNKHGHRNLGEFEVIEKSWAEDPTQLIPMLQANARNEKKVQNSKHTVDEIVAKLKSPKSNITRHIVKYLMKKIRVAVGVREQSKSEFIRATNKIRLGFRALGKQMVQHGMLPSAELIYHLTLYELGELINERNPVLVTRAVRRQRLYSKWKHLRFPELMYGIPVPENLEDRHAMIISDAGVCRGTPVCTGVVKARACVINTLEEIDKLQTGDILITYSTDIGWSPYFPMLSGLVTELGGLVSHGAVVAREYGLPCIVGAKDATTYFRTGDTVILNGDIGQIGKG</sequence>
<comment type="caution">
    <text evidence="5">The sequence shown here is derived from an EMBL/GenBank/DDBJ whole genome shotgun (WGS) entry which is preliminary data.</text>
</comment>